<dbReference type="InterPro" id="IPR001087">
    <property type="entry name" value="GDSL"/>
</dbReference>
<accession>A0A397G693</accession>
<evidence type="ECO:0000256" key="1">
    <source>
        <dbReference type="SAM" id="SignalP"/>
    </source>
</evidence>
<evidence type="ECO:0000313" key="3">
    <source>
        <dbReference type="Proteomes" id="UP000215305"/>
    </source>
</evidence>
<dbReference type="EMBL" id="NKHU02000284">
    <property type="protein sequence ID" value="RHZ45539.1"/>
    <property type="molecule type" value="Genomic_DNA"/>
</dbReference>
<dbReference type="GO" id="GO:0016788">
    <property type="term" value="F:hydrolase activity, acting on ester bonds"/>
    <property type="evidence" value="ECO:0007669"/>
    <property type="project" value="InterPro"/>
</dbReference>
<sequence length="443" mass="48036">MATFLSRVVPALLLLLQLDNVWSLPLDSSLTHRDAASSRGSHWVDIWTTMPQLVEPYNLPPPPYNSSTSVFNNSTIRQTIHVTLDADSIRLRLSNAFGVNDLAISSVAIGLPVDQKTGTSALQPRSSRKVLFSGNEDITIPNGALAVSDPIYFPVKAQSTLLIDIYLAHGQQGNAITGHPGSRTTSWLSFGNWVGAKNLTDPSVMSVDHWYFLSAVEASLPSSARSFAIIGDSITDGRGSDTNGNNRWPDLLLARMQNHKATSSIALLNQAAGGNRILADGLGPNVLSRLDRDVLAHSGVRYAMIFEGVNDIGVAGTDPAEQRLVGDRLLVAFAQIAARVHAAGIPVFGATITPFGTPATSNYTQPYSSGERERTRQRVNEFIRTSGVFDAVLDFDAVLRDPKAQGQLAEEYDSGDHLHPNVKGYQALADRFPLEVFDRFRGY</sequence>
<proteinExistence type="predicted"/>
<dbReference type="Gene3D" id="3.40.50.1110">
    <property type="entry name" value="SGNH hydrolase"/>
    <property type="match status" value="1"/>
</dbReference>
<evidence type="ECO:0000313" key="2">
    <source>
        <dbReference type="EMBL" id="RHZ45539.1"/>
    </source>
</evidence>
<dbReference type="AlphaFoldDB" id="A0A397G693"/>
<keyword evidence="1" id="KW-0732">Signal</keyword>
<dbReference type="Proteomes" id="UP000215305">
    <property type="component" value="Unassembled WGS sequence"/>
</dbReference>
<dbReference type="InterPro" id="IPR036514">
    <property type="entry name" value="SGNH_hydro_sf"/>
</dbReference>
<dbReference type="CDD" id="cd01830">
    <property type="entry name" value="XynE_like"/>
    <property type="match status" value="1"/>
</dbReference>
<gene>
    <name evidence="2" type="ORF">CDV56_101588</name>
</gene>
<organism evidence="2 3">
    <name type="scientific">Aspergillus thermomutatus</name>
    <name type="common">Neosartorya pseudofischeri</name>
    <dbReference type="NCBI Taxonomy" id="41047"/>
    <lineage>
        <taxon>Eukaryota</taxon>
        <taxon>Fungi</taxon>
        <taxon>Dikarya</taxon>
        <taxon>Ascomycota</taxon>
        <taxon>Pezizomycotina</taxon>
        <taxon>Eurotiomycetes</taxon>
        <taxon>Eurotiomycetidae</taxon>
        <taxon>Eurotiales</taxon>
        <taxon>Aspergillaceae</taxon>
        <taxon>Aspergillus</taxon>
        <taxon>Aspergillus subgen. Fumigati</taxon>
    </lineage>
</organism>
<comment type="caution">
    <text evidence="2">The sequence shown here is derived from an EMBL/GenBank/DDBJ whole genome shotgun (WGS) entry which is preliminary data.</text>
</comment>
<dbReference type="SUPFAM" id="SSF52266">
    <property type="entry name" value="SGNH hydrolase"/>
    <property type="match status" value="1"/>
</dbReference>
<keyword evidence="3" id="KW-1185">Reference proteome</keyword>
<reference evidence="2" key="1">
    <citation type="submission" date="2018-08" db="EMBL/GenBank/DDBJ databases">
        <title>Draft genome sequence of azole-resistant Aspergillus thermomutatus (Neosartorya pseudofischeri) strain HMR AF 39, isolated from a human nasal aspirate.</title>
        <authorList>
            <person name="Parent-Michaud M."/>
            <person name="Dufresne P.J."/>
            <person name="Fournier E."/>
            <person name="Martineau C."/>
            <person name="Moreira S."/>
            <person name="Perkins V."/>
            <person name="De Repentigny L."/>
            <person name="Dufresne S.F."/>
        </authorList>
    </citation>
    <scope>NUCLEOTIDE SEQUENCE [LARGE SCALE GENOMIC DNA]</scope>
    <source>
        <strain evidence="2">HMR AF 39</strain>
    </source>
</reference>
<dbReference type="PANTHER" id="PTHR43784">
    <property type="entry name" value="GDSL-LIKE LIPASE/ACYLHYDROLASE, PUTATIVE (AFU_ORTHOLOGUE AFUA_2G00820)-RELATED"/>
    <property type="match status" value="1"/>
</dbReference>
<dbReference type="RefSeq" id="XP_026610745.1">
    <property type="nucleotide sequence ID" value="XM_026755207.1"/>
</dbReference>
<protein>
    <submittedName>
        <fullName evidence="2">Uncharacterized protein</fullName>
    </submittedName>
</protein>
<feature type="chain" id="PRO_5017325430" evidence="1">
    <location>
        <begin position="24"/>
        <end position="443"/>
    </location>
</feature>
<dbReference type="OrthoDB" id="10071171at2759"/>
<feature type="signal peptide" evidence="1">
    <location>
        <begin position="1"/>
        <end position="23"/>
    </location>
</feature>
<dbReference type="PANTHER" id="PTHR43784:SF3">
    <property type="entry name" value="GDSL FAMILY LIPASE"/>
    <property type="match status" value="1"/>
</dbReference>
<dbReference type="InterPro" id="IPR053140">
    <property type="entry name" value="GDSL_Rv0518-like"/>
</dbReference>
<dbReference type="GeneID" id="38123562"/>
<dbReference type="STRING" id="41047.A0A397G693"/>
<dbReference type="VEuPathDB" id="FungiDB:CDV56_101588"/>
<name>A0A397G693_ASPTH</name>
<dbReference type="Pfam" id="PF00657">
    <property type="entry name" value="Lipase_GDSL"/>
    <property type="match status" value="1"/>
</dbReference>